<dbReference type="Gene3D" id="2.30.31.10">
    <property type="entry name" value="Transcriptional Coactivator Pc4, Chain A"/>
    <property type="match status" value="1"/>
</dbReference>
<dbReference type="EMBL" id="RRYP01005015">
    <property type="protein sequence ID" value="TNV82390.1"/>
    <property type="molecule type" value="Genomic_DNA"/>
</dbReference>
<feature type="region of interest" description="Disordered" evidence="1">
    <location>
        <begin position="92"/>
        <end position="144"/>
    </location>
</feature>
<dbReference type="InterPro" id="IPR009044">
    <property type="entry name" value="ssDNA-bd_transcriptional_reg"/>
</dbReference>
<reference evidence="2" key="1">
    <citation type="submission" date="2019-06" db="EMBL/GenBank/DDBJ databases">
        <authorList>
            <person name="Zheng W."/>
        </authorList>
    </citation>
    <scope>NUCLEOTIDE SEQUENCE</scope>
    <source>
        <strain evidence="2">QDHG01</strain>
    </source>
</reference>
<dbReference type="Proteomes" id="UP000785679">
    <property type="component" value="Unassembled WGS sequence"/>
</dbReference>
<accession>A0A8J8NY24</accession>
<name>A0A8J8NY24_HALGN</name>
<organism evidence="2 3">
    <name type="scientific">Halteria grandinella</name>
    <dbReference type="NCBI Taxonomy" id="5974"/>
    <lineage>
        <taxon>Eukaryota</taxon>
        <taxon>Sar</taxon>
        <taxon>Alveolata</taxon>
        <taxon>Ciliophora</taxon>
        <taxon>Intramacronucleata</taxon>
        <taxon>Spirotrichea</taxon>
        <taxon>Stichotrichia</taxon>
        <taxon>Sporadotrichida</taxon>
        <taxon>Halteriidae</taxon>
        <taxon>Halteria</taxon>
    </lineage>
</organism>
<evidence type="ECO:0000256" key="1">
    <source>
        <dbReference type="SAM" id="MobiDB-lite"/>
    </source>
</evidence>
<dbReference type="GO" id="GO:0006355">
    <property type="term" value="P:regulation of DNA-templated transcription"/>
    <property type="evidence" value="ECO:0007669"/>
    <property type="project" value="InterPro"/>
</dbReference>
<sequence>MEERLLEKDRELEEQKMKVREKQIELDVSKLMHKEMLEQMIKAVVKEEVKSAMQEESKVEIEIPLTQAETVASTQPTKALLQQLQEFTQQDTEQSLVASSQHSVDGNLESTIRQDEVVGDTPDRSYESEGGEPVRFFQPGRSQNDRQEGLSLQELLQDNSRHIGMQQSQVARQRAPKERNPIRFVEGSEIVYELSGKKMVKMGYWAAQGIFLVHIRDYKGGRGAIHYPDPKGIALTLDVWETLFANVEDMNQDVQELARNHGIGQQQVGNRFDSYQYGRQGDSFSTASRINASINDASRSVF</sequence>
<protein>
    <submittedName>
        <fullName evidence="2">Uncharacterized protein</fullName>
    </submittedName>
</protein>
<proteinExistence type="predicted"/>
<gene>
    <name evidence="2" type="ORF">FGO68_gene2212</name>
</gene>
<evidence type="ECO:0000313" key="2">
    <source>
        <dbReference type="EMBL" id="TNV82390.1"/>
    </source>
</evidence>
<comment type="caution">
    <text evidence="2">The sequence shown here is derived from an EMBL/GenBank/DDBJ whole genome shotgun (WGS) entry which is preliminary data.</text>
</comment>
<dbReference type="GO" id="GO:0003677">
    <property type="term" value="F:DNA binding"/>
    <property type="evidence" value="ECO:0007669"/>
    <property type="project" value="InterPro"/>
</dbReference>
<dbReference type="SUPFAM" id="SSF54447">
    <property type="entry name" value="ssDNA-binding transcriptional regulator domain"/>
    <property type="match status" value="1"/>
</dbReference>
<feature type="compositionally biased region" description="Polar residues" evidence="1">
    <location>
        <begin position="92"/>
        <end position="111"/>
    </location>
</feature>
<keyword evidence="3" id="KW-1185">Reference proteome</keyword>
<dbReference type="OrthoDB" id="2505440at2759"/>
<feature type="compositionally biased region" description="Basic and acidic residues" evidence="1">
    <location>
        <begin position="112"/>
        <end position="127"/>
    </location>
</feature>
<evidence type="ECO:0000313" key="3">
    <source>
        <dbReference type="Proteomes" id="UP000785679"/>
    </source>
</evidence>
<dbReference type="AlphaFoldDB" id="A0A8J8NY24"/>